<feature type="domain" description="DUF6875" evidence="1">
    <location>
        <begin position="15"/>
        <end position="183"/>
    </location>
</feature>
<dbReference type="RefSeq" id="WP_314202982.1">
    <property type="nucleotide sequence ID" value="NZ_JAVTLL010000014.1"/>
</dbReference>
<proteinExistence type="predicted"/>
<reference evidence="3" key="1">
    <citation type="submission" date="2023-07" db="EMBL/GenBank/DDBJ databases">
        <title>Draft genome sequence of the endophytic actinobacterium Streptomyces justiciae WPN32, a potential antibiotic producer.</title>
        <authorList>
            <person name="Yasawong M."/>
            <person name="Pana W."/>
            <person name="Ganta P."/>
            <person name="Santapan N."/>
            <person name="Songngamsuk T."/>
            <person name="Phatcharaharikarn M."/>
            <person name="Kerdtoob S."/>
            <person name="Nantapong N."/>
        </authorList>
    </citation>
    <scope>NUCLEOTIDE SEQUENCE [LARGE SCALE GENOMIC DNA]</scope>
    <source>
        <strain evidence="3">WPN32</strain>
    </source>
</reference>
<accession>A0ABU3LW27</accession>
<dbReference type="Proteomes" id="UP001257948">
    <property type="component" value="Unassembled WGS sequence"/>
</dbReference>
<dbReference type="Pfam" id="PF21780">
    <property type="entry name" value="DUF6875"/>
    <property type="match status" value="1"/>
</dbReference>
<dbReference type="EMBL" id="JAVTLL010000014">
    <property type="protein sequence ID" value="MDT7843436.1"/>
    <property type="molecule type" value="Genomic_DNA"/>
</dbReference>
<evidence type="ECO:0000313" key="3">
    <source>
        <dbReference type="Proteomes" id="UP001257948"/>
    </source>
</evidence>
<evidence type="ECO:0000259" key="1">
    <source>
        <dbReference type="Pfam" id="PF21780"/>
    </source>
</evidence>
<keyword evidence="3" id="KW-1185">Reference proteome</keyword>
<comment type="caution">
    <text evidence="2">The sequence shown here is derived from an EMBL/GenBank/DDBJ whole genome shotgun (WGS) entry which is preliminary data.</text>
</comment>
<dbReference type="InterPro" id="IPR049240">
    <property type="entry name" value="DUF6875"/>
</dbReference>
<sequence length="210" mass="23757">MTSTASLVDFASTLETVEEWLTEYISASHPEIGRTGPICPFVAPSRKNRTMEIRLRLAGHAPTLDLIEEIARSSLREYELTTWQGRNPMLRAMVVALPDLRSEDTGLLDQAHARVKDTFVAQGLMIGQFHENCEVTAARNPRFTVSKAPLPLFAIRAIALHDVFFLSERPHWFQQYRERFGKFFGPGSTVMDPHLVQRYQEAEQAYGGPP</sequence>
<gene>
    <name evidence="2" type="ORF">RQC66_22190</name>
</gene>
<evidence type="ECO:0000313" key="2">
    <source>
        <dbReference type="EMBL" id="MDT7843436.1"/>
    </source>
</evidence>
<organism evidence="2 3">
    <name type="scientific">Streptomyces justiciae</name>
    <dbReference type="NCBI Taxonomy" id="2780140"/>
    <lineage>
        <taxon>Bacteria</taxon>
        <taxon>Bacillati</taxon>
        <taxon>Actinomycetota</taxon>
        <taxon>Actinomycetes</taxon>
        <taxon>Kitasatosporales</taxon>
        <taxon>Streptomycetaceae</taxon>
        <taxon>Streptomyces</taxon>
    </lineage>
</organism>
<protein>
    <recommendedName>
        <fullName evidence="1">DUF6875 domain-containing protein</fullName>
    </recommendedName>
</protein>
<name>A0ABU3LW27_9ACTN</name>